<keyword evidence="3" id="KW-0808">Transferase</keyword>
<dbReference type="GO" id="GO:0005739">
    <property type="term" value="C:mitochondrion"/>
    <property type="evidence" value="ECO:0007669"/>
    <property type="project" value="TreeGrafter"/>
</dbReference>
<dbReference type="InterPro" id="IPR045097">
    <property type="entry name" value="Thymidate_synth/dCMP_Mease"/>
</dbReference>
<sequence length="298" mass="34186">MENIAPLISEETQYLDLIRRILAEGSDEEGRNGAVRSVFGHMMRFSLKDGQVPFLTTKKLAWKTCFHELMWFIAGKTDNALLQARGVHIWDANASRAFLDSRGLTERSEGDLGPIYGQQWRHWNAPYVDCHTDYRGQGIDQLQYVIQQLKDPATRSSRRLIVTAWNPEQLAQMALPPCHVLMQFHVREGKYLSCSLYQRSGDVGLGVPFNLASYSLLTHMMAHHCGLVADEFVYFLGNAHIYRSHVEALTEQLTREPRPFPKLTFTQTHDAMEDYTLDDVVWKTPYVSHPELKMKMVA</sequence>
<evidence type="ECO:0000256" key="3">
    <source>
        <dbReference type="ARBA" id="ARBA00022679"/>
    </source>
</evidence>
<dbReference type="PRINTS" id="PR00108">
    <property type="entry name" value="THYMDSNTHASE"/>
</dbReference>
<evidence type="ECO:0000313" key="6">
    <source>
        <dbReference type="EMBL" id="QHT29676.1"/>
    </source>
</evidence>
<organism evidence="6">
    <name type="scientific">viral metagenome</name>
    <dbReference type="NCBI Taxonomy" id="1070528"/>
    <lineage>
        <taxon>unclassified sequences</taxon>
        <taxon>metagenomes</taxon>
        <taxon>organismal metagenomes</taxon>
    </lineage>
</organism>
<dbReference type="HAMAP" id="MF_00008">
    <property type="entry name" value="Thymidy_synth_bact"/>
    <property type="match status" value="1"/>
</dbReference>
<protein>
    <recommendedName>
        <fullName evidence="1">thymidylate synthase</fullName>
        <ecNumber evidence="1">2.1.1.45</ecNumber>
    </recommendedName>
</protein>
<keyword evidence="2" id="KW-0489">Methyltransferase</keyword>
<proteinExistence type="inferred from homology"/>
<dbReference type="GO" id="GO:0005829">
    <property type="term" value="C:cytosol"/>
    <property type="evidence" value="ECO:0007669"/>
    <property type="project" value="TreeGrafter"/>
</dbReference>
<dbReference type="CDD" id="cd00351">
    <property type="entry name" value="TS_Pyrimidine_HMase"/>
    <property type="match status" value="1"/>
</dbReference>
<dbReference type="EMBL" id="MN738881">
    <property type="protein sequence ID" value="QHT29676.1"/>
    <property type="molecule type" value="Genomic_DNA"/>
</dbReference>
<accession>A0A6C0EKH7</accession>
<dbReference type="InterPro" id="IPR036926">
    <property type="entry name" value="Thymidate_synth/dCMP_Mease_sf"/>
</dbReference>
<reference evidence="6" key="1">
    <citation type="journal article" date="2020" name="Nature">
        <title>Giant virus diversity and host interactions through global metagenomics.</title>
        <authorList>
            <person name="Schulz F."/>
            <person name="Roux S."/>
            <person name="Paez-Espino D."/>
            <person name="Jungbluth S."/>
            <person name="Walsh D.A."/>
            <person name="Denef V.J."/>
            <person name="McMahon K.D."/>
            <person name="Konstantinidis K.T."/>
            <person name="Eloe-Fadrosh E.A."/>
            <person name="Kyrpides N.C."/>
            <person name="Woyke T."/>
        </authorList>
    </citation>
    <scope>NUCLEOTIDE SEQUENCE</scope>
    <source>
        <strain evidence="6">GVMAG-M-3300009068-24</strain>
    </source>
</reference>
<dbReference type="SUPFAM" id="SSF55831">
    <property type="entry name" value="Thymidylate synthase/dCMP hydroxymethylase"/>
    <property type="match status" value="1"/>
</dbReference>
<keyword evidence="4" id="KW-0545">Nucleotide biosynthesis</keyword>
<dbReference type="EC" id="2.1.1.45" evidence="1"/>
<dbReference type="FunFam" id="3.30.572.10:FF:000013">
    <property type="entry name" value="Thymidylate synthase"/>
    <property type="match status" value="1"/>
</dbReference>
<evidence type="ECO:0000256" key="2">
    <source>
        <dbReference type="ARBA" id="ARBA00022603"/>
    </source>
</evidence>
<evidence type="ECO:0000256" key="1">
    <source>
        <dbReference type="ARBA" id="ARBA00011947"/>
    </source>
</evidence>
<dbReference type="PROSITE" id="PS00091">
    <property type="entry name" value="THYMIDYLATE_SYNTHASE"/>
    <property type="match status" value="1"/>
</dbReference>
<dbReference type="InterPro" id="IPR000398">
    <property type="entry name" value="Thymidylate_synthase"/>
</dbReference>
<name>A0A6C0EKH7_9ZZZZ</name>
<dbReference type="NCBIfam" id="TIGR03284">
    <property type="entry name" value="thym_sym"/>
    <property type="match status" value="1"/>
</dbReference>
<evidence type="ECO:0000256" key="4">
    <source>
        <dbReference type="ARBA" id="ARBA00022727"/>
    </source>
</evidence>
<dbReference type="AlphaFoldDB" id="A0A6C0EKH7"/>
<dbReference type="InterPro" id="IPR023451">
    <property type="entry name" value="Thymidate_synth/dCMP_Mease_dom"/>
</dbReference>
<evidence type="ECO:0000259" key="5">
    <source>
        <dbReference type="Pfam" id="PF00303"/>
    </source>
</evidence>
<feature type="domain" description="Thymidylate synthase/dCMP hydroxymethylase" evidence="5">
    <location>
        <begin position="13"/>
        <end position="297"/>
    </location>
</feature>
<dbReference type="Gene3D" id="3.30.572.10">
    <property type="entry name" value="Thymidylate synthase/dCMP hydroxymethylase domain"/>
    <property type="match status" value="1"/>
</dbReference>
<dbReference type="PANTHER" id="PTHR11548:SF1">
    <property type="entry name" value="THYMIDYLATE SYNTHASE 1"/>
    <property type="match status" value="1"/>
</dbReference>
<dbReference type="PANTHER" id="PTHR11548">
    <property type="entry name" value="THYMIDYLATE SYNTHASE 1"/>
    <property type="match status" value="1"/>
</dbReference>
<dbReference type="Pfam" id="PF00303">
    <property type="entry name" value="Thymidylat_synt"/>
    <property type="match status" value="1"/>
</dbReference>
<dbReference type="GO" id="GO:0032259">
    <property type="term" value="P:methylation"/>
    <property type="evidence" value="ECO:0007669"/>
    <property type="project" value="UniProtKB-KW"/>
</dbReference>
<dbReference type="GO" id="GO:0004799">
    <property type="term" value="F:thymidylate synthase activity"/>
    <property type="evidence" value="ECO:0007669"/>
    <property type="project" value="UniProtKB-EC"/>
</dbReference>
<dbReference type="InterPro" id="IPR020940">
    <property type="entry name" value="Thymidylate_synthase_AS"/>
</dbReference>
<dbReference type="GO" id="GO:0006231">
    <property type="term" value="P:dTMP biosynthetic process"/>
    <property type="evidence" value="ECO:0007669"/>
    <property type="project" value="InterPro"/>
</dbReference>